<dbReference type="PANTHER" id="PTHR40048">
    <property type="entry name" value="RHAMNOSYL O-METHYLTRANSFERASE"/>
    <property type="match status" value="1"/>
</dbReference>
<dbReference type="PATRIC" id="fig|1789004.3.peg.2050"/>
<gene>
    <name evidence="3" type="ORF">FEMY_19890</name>
    <name evidence="4" type="ORF">JZL65_08605</name>
</gene>
<keyword evidence="5" id="KW-1185">Reference proteome</keyword>
<evidence type="ECO:0000256" key="1">
    <source>
        <dbReference type="ARBA" id="ARBA00022603"/>
    </source>
</evidence>
<accession>A0A859ABW1</accession>
<reference evidence="4" key="2">
    <citation type="submission" date="2021-02" db="EMBL/GenBank/DDBJ databases">
        <title>Comparative genomics of Ferrovum myxofaciens strains, predominant extremophile bacteria forming large biofilm stalactites in acid mine ecosystems.</title>
        <authorList>
            <person name="Burkartova K."/>
            <person name="Ridl J."/>
            <person name="Pajer P."/>
            <person name="Falteisek L."/>
        </authorList>
    </citation>
    <scope>NUCLEOTIDE SEQUENCE</scope>
    <source>
        <strain evidence="4">MI1III</strain>
    </source>
</reference>
<organism evidence="3 5">
    <name type="scientific">Ferrovum myxofaciens</name>
    <dbReference type="NCBI Taxonomy" id="416213"/>
    <lineage>
        <taxon>Bacteria</taxon>
        <taxon>Pseudomonadati</taxon>
        <taxon>Pseudomonadota</taxon>
        <taxon>Betaproteobacteria</taxon>
        <taxon>Ferrovales</taxon>
        <taxon>Ferrovaceae</taxon>
        <taxon>Ferrovum</taxon>
    </lineage>
</organism>
<evidence type="ECO:0000256" key="2">
    <source>
        <dbReference type="ARBA" id="ARBA00022679"/>
    </source>
</evidence>
<dbReference type="GO" id="GO:0008168">
    <property type="term" value="F:methyltransferase activity"/>
    <property type="evidence" value="ECO:0007669"/>
    <property type="project" value="UniProtKB-KW"/>
</dbReference>
<protein>
    <submittedName>
        <fullName evidence="4">Cephalosporin hydroxylase family protein</fullName>
    </submittedName>
    <submittedName>
        <fullName evidence="3">Rhamnosyl O-methyltransferase</fullName>
        <ecNumber evidence="3">2.1.1.-</ecNumber>
    </submittedName>
</protein>
<dbReference type="Proteomes" id="UP000683551">
    <property type="component" value="Chromosome"/>
</dbReference>
<dbReference type="InterPro" id="IPR029063">
    <property type="entry name" value="SAM-dependent_MTases_sf"/>
</dbReference>
<dbReference type="PANTHER" id="PTHR40048:SF1">
    <property type="entry name" value="RHAMNOSYL O-METHYLTRANSFERASE"/>
    <property type="match status" value="1"/>
</dbReference>
<dbReference type="RefSeq" id="WP_062188396.1">
    <property type="nucleotide sequence ID" value="NZ_CP053675.1"/>
</dbReference>
<keyword evidence="1 3" id="KW-0489">Methyltransferase</keyword>
<proteinExistence type="predicted"/>
<keyword evidence="2 3" id="KW-0808">Transferase</keyword>
<reference evidence="3 5" key="1">
    <citation type="submission" date="2016-01" db="EMBL/GenBank/DDBJ databases">
        <title>Genome sequence of the acidophilic iron oxidising Ferrovum strain Z-31.</title>
        <authorList>
            <person name="Poehlein A."/>
            <person name="Ullrich S.R."/>
            <person name="Schloemann M."/>
            <person name="Muehling M."/>
            <person name="Daniel R."/>
        </authorList>
    </citation>
    <scope>NUCLEOTIDE SEQUENCE [LARGE SCALE GENOMIC DNA]</scope>
    <source>
        <strain evidence="3 5">Z-31</strain>
    </source>
</reference>
<evidence type="ECO:0000313" key="3">
    <source>
        <dbReference type="EMBL" id="KXW57481.1"/>
    </source>
</evidence>
<dbReference type="SUPFAM" id="SSF53335">
    <property type="entry name" value="S-adenosyl-L-methionine-dependent methyltransferases"/>
    <property type="match status" value="1"/>
</dbReference>
<dbReference type="GO" id="GO:0008610">
    <property type="term" value="P:lipid biosynthetic process"/>
    <property type="evidence" value="ECO:0007669"/>
    <property type="project" value="InterPro"/>
</dbReference>
<dbReference type="Pfam" id="PF04989">
    <property type="entry name" value="RMNT_CmcI"/>
    <property type="match status" value="1"/>
</dbReference>
<dbReference type="Proteomes" id="UP000075653">
    <property type="component" value="Unassembled WGS sequence"/>
</dbReference>
<dbReference type="GO" id="GO:0071770">
    <property type="term" value="P:DIM/DIP cell wall layer assembly"/>
    <property type="evidence" value="ECO:0007669"/>
    <property type="project" value="TreeGrafter"/>
</dbReference>
<accession>A0A149VW64</accession>
<dbReference type="EMBL" id="LRRD01000056">
    <property type="protein sequence ID" value="KXW57481.1"/>
    <property type="molecule type" value="Genomic_DNA"/>
</dbReference>
<dbReference type="AlphaFoldDB" id="A0A859ABW1"/>
<dbReference type="GO" id="GO:0032259">
    <property type="term" value="P:methylation"/>
    <property type="evidence" value="ECO:0007669"/>
    <property type="project" value="UniProtKB-KW"/>
</dbReference>
<dbReference type="EC" id="2.1.1.-" evidence="3"/>
<dbReference type="Gene3D" id="3.40.50.150">
    <property type="entry name" value="Vaccinia Virus protein VP39"/>
    <property type="match status" value="1"/>
</dbReference>
<sequence length="276" mass="31387">MKHFPNDLTAAFEQERRDNISKYPADENWREQSSRWLLRAFEQRYMYNFNWLGRPIIQTPIDIVAMQEIIWQVKPDLIIETGIAHGGSLIFSASMLAMLDYADAVAAGGAVDLRVTKRRVLGIDIDIRQHNRVAVEAHPMSHRIDMIQGSSVAGDVVDQVREIVERNERVLVCLDSNHTHEHVLAELEAYAPMVSKGSYCCVFDTIVDDMPDGTFPDRPWGCDNNPKTAVHEYLRRLECEGRTATDGGRLQLQIDKAFENKLLITVAPEGYLYRSA</sequence>
<dbReference type="EMBL" id="CP071137">
    <property type="protein sequence ID" value="QWY76569.1"/>
    <property type="molecule type" value="Genomic_DNA"/>
</dbReference>
<evidence type="ECO:0000313" key="5">
    <source>
        <dbReference type="Proteomes" id="UP000075653"/>
    </source>
</evidence>
<name>A0A859ABW1_9PROT</name>
<evidence type="ECO:0000313" key="4">
    <source>
        <dbReference type="EMBL" id="QWY76569.1"/>
    </source>
</evidence>
<dbReference type="GO" id="GO:0005886">
    <property type="term" value="C:plasma membrane"/>
    <property type="evidence" value="ECO:0007669"/>
    <property type="project" value="TreeGrafter"/>
</dbReference>
<dbReference type="InterPro" id="IPR007072">
    <property type="entry name" value="RNMT_CmcI"/>
</dbReference>